<reference evidence="3 4" key="1">
    <citation type="submission" date="2017-04" db="EMBL/GenBank/DDBJ databases">
        <authorList>
            <person name="Afonso C.L."/>
            <person name="Miller P.J."/>
            <person name="Scott M.A."/>
            <person name="Spackman E."/>
            <person name="Goraichik I."/>
            <person name="Dimitrov K.M."/>
            <person name="Suarez D.L."/>
            <person name="Swayne D.E."/>
        </authorList>
    </citation>
    <scope>NUCLEOTIDE SEQUENCE [LARGE SCALE GENOMIC DNA]</scope>
    <source>
        <strain evidence="3 4">DSM 3385</strain>
    </source>
</reference>
<evidence type="ECO:0000259" key="2">
    <source>
        <dbReference type="Pfam" id="PF22448"/>
    </source>
</evidence>
<name>A0A1W2EYV2_9BACT</name>
<gene>
    <name evidence="3" type="ORF">SAMN02746065_1601</name>
</gene>
<dbReference type="Pfam" id="PF16793">
    <property type="entry name" value="RepB_primase"/>
    <property type="match status" value="1"/>
</dbReference>
<keyword evidence="4" id="KW-1185">Reference proteome</keyword>
<feature type="domain" description="RepB-like DNA primase" evidence="1">
    <location>
        <begin position="37"/>
        <end position="165"/>
    </location>
</feature>
<dbReference type="OrthoDB" id="5416579at2"/>
<feature type="domain" description="RepB/MobA-like C-terminal" evidence="2">
    <location>
        <begin position="206"/>
        <end position="258"/>
    </location>
</feature>
<dbReference type="Proteomes" id="UP000192418">
    <property type="component" value="Unassembled WGS sequence"/>
</dbReference>
<dbReference type="InterPro" id="IPR054366">
    <property type="entry name" value="RepB/MobA-like_C"/>
</dbReference>
<dbReference type="Gene3D" id="3.30.70.1790">
    <property type="entry name" value="RepB DNA-primase, N-terminal domain"/>
    <property type="match status" value="1"/>
</dbReference>
<dbReference type="AlphaFoldDB" id="A0A1W2EYV2"/>
<organism evidence="3 4">
    <name type="scientific">Desulfocicer vacuolatum DSM 3385</name>
    <dbReference type="NCBI Taxonomy" id="1121400"/>
    <lineage>
        <taxon>Bacteria</taxon>
        <taxon>Pseudomonadati</taxon>
        <taxon>Thermodesulfobacteriota</taxon>
        <taxon>Desulfobacteria</taxon>
        <taxon>Desulfobacterales</taxon>
        <taxon>Desulfobacteraceae</taxon>
        <taxon>Desulfocicer</taxon>
    </lineage>
</organism>
<sequence>MEKILWKLRRFFNSSCHLAVLDITAGKRWILDLAFKNIPYLKAENVQGRHILIQPLVQAEYLMADDITSELLHRHHKMCDGTWKPGRMVVETSPDNFQVWIHANRALSLEEKRYWLKKMKSDPGADPYNRWGRCPGFRNRKSKYRNPFGHYPLARLVWVDWKQTAQIPPPVTATTQHKTPALSPLPLEGGVCRLQNLSRNHYHRGDESATDFAYAVALFRRGMHENDVKCRILEQRDEWKNHSGQRQKEAYLNRTLCKAKKIVESS</sequence>
<proteinExistence type="predicted"/>
<dbReference type="InterPro" id="IPR039459">
    <property type="entry name" value="RepB-like_DNA_primase_dom"/>
</dbReference>
<dbReference type="STRING" id="1121400.SAMN02746065_1601"/>
<protein>
    <submittedName>
        <fullName evidence="3">RepB DNA-primase</fullName>
    </submittedName>
</protein>
<evidence type="ECO:0000313" key="3">
    <source>
        <dbReference type="EMBL" id="SMD14820.1"/>
    </source>
</evidence>
<dbReference type="EMBL" id="FWXY01000060">
    <property type="protein sequence ID" value="SMD14820.1"/>
    <property type="molecule type" value="Genomic_DNA"/>
</dbReference>
<dbReference type="RefSeq" id="WP_084072087.1">
    <property type="nucleotide sequence ID" value="NZ_FWXY01000060.1"/>
</dbReference>
<dbReference type="Pfam" id="PF22448">
    <property type="entry name" value="RepB_primase_C"/>
    <property type="match status" value="1"/>
</dbReference>
<evidence type="ECO:0000313" key="4">
    <source>
        <dbReference type="Proteomes" id="UP000192418"/>
    </source>
</evidence>
<accession>A0A1W2EYV2</accession>
<evidence type="ECO:0000259" key="1">
    <source>
        <dbReference type="Pfam" id="PF16793"/>
    </source>
</evidence>